<proteinExistence type="predicted"/>
<keyword evidence="2" id="KW-1185">Reference proteome</keyword>
<dbReference type="EMBL" id="JAFLND010000001">
    <property type="protein sequence ID" value="MBO0330035.1"/>
    <property type="molecule type" value="Genomic_DNA"/>
</dbReference>
<evidence type="ECO:0000313" key="1">
    <source>
        <dbReference type="EMBL" id="MBO0330035.1"/>
    </source>
</evidence>
<reference evidence="1 2" key="1">
    <citation type="submission" date="2021-03" db="EMBL/GenBank/DDBJ databases">
        <title>Muricauda sp. CAU 1631 isolated from Incheon.</title>
        <authorList>
            <person name="Kim W."/>
        </authorList>
    </citation>
    <scope>NUCLEOTIDE SEQUENCE [LARGE SCALE GENOMIC DNA]</scope>
    <source>
        <strain evidence="1 2">CAU 1631</strain>
    </source>
</reference>
<dbReference type="PROSITE" id="PS51257">
    <property type="entry name" value="PROKAR_LIPOPROTEIN"/>
    <property type="match status" value="1"/>
</dbReference>
<organism evidence="1 2">
    <name type="scientific">[Muricauda] lutisoli</name>
    <dbReference type="NCBI Taxonomy" id="2816035"/>
    <lineage>
        <taxon>Bacteria</taxon>
        <taxon>Pseudomonadati</taxon>
        <taxon>Bacteroidota</taxon>
        <taxon>Flavobacteriia</taxon>
        <taxon>Flavobacteriales</taxon>
        <taxon>Flavobacteriaceae</taxon>
        <taxon>Allomuricauda</taxon>
    </lineage>
</organism>
<evidence type="ECO:0008006" key="3">
    <source>
        <dbReference type="Google" id="ProtNLM"/>
    </source>
</evidence>
<dbReference type="InterPro" id="IPR032710">
    <property type="entry name" value="NTF2-like_dom_sf"/>
</dbReference>
<accession>A0ABS3EUV9</accession>
<dbReference type="Gene3D" id="3.10.450.50">
    <property type="match status" value="1"/>
</dbReference>
<dbReference type="SUPFAM" id="SSF54427">
    <property type="entry name" value="NTF2-like"/>
    <property type="match status" value="1"/>
</dbReference>
<dbReference type="Proteomes" id="UP000664163">
    <property type="component" value="Unassembled WGS sequence"/>
</dbReference>
<evidence type="ECO:0000313" key="2">
    <source>
        <dbReference type="Proteomes" id="UP000664163"/>
    </source>
</evidence>
<gene>
    <name evidence="1" type="ORF">J0X13_05705</name>
</gene>
<comment type="caution">
    <text evidence="1">The sequence shown here is derived from an EMBL/GenBank/DDBJ whole genome shotgun (WGS) entry which is preliminary data.</text>
</comment>
<name>A0ABS3EUV9_9FLAO</name>
<sequence>MNIKQNNIVVLFLLLLLIGCQNESKSTAIAPKKSESDLKEIITQQVDSLYLEYEKFGFEWIDFYEDEFIAVYPDSPVKKVTKDSLIAQWEGIYEDYDVQLVSRGKPNVIVSQDMAVSYNSFNEIFINKTSMDTIKNEGTYIVTWRKQEDGSWKIVFETVQNN</sequence>
<dbReference type="RefSeq" id="WP_207070465.1">
    <property type="nucleotide sequence ID" value="NZ_JAFLND010000001.1"/>
</dbReference>
<protein>
    <recommendedName>
        <fullName evidence="3">DUF4440 domain-containing protein</fullName>
    </recommendedName>
</protein>